<proteinExistence type="predicted"/>
<dbReference type="EMBL" id="CP065989">
    <property type="protein sequence ID" value="QQB14529.1"/>
    <property type="molecule type" value="Genomic_DNA"/>
</dbReference>
<dbReference type="Proteomes" id="UP000595374">
    <property type="component" value="Chromosome"/>
</dbReference>
<accession>A0A7T3ZZG2</accession>
<gene>
    <name evidence="1" type="ORF">I6H47_00505</name>
</gene>
<sequence length="114" mass="13020">MENHGFQLIDERDVRREGEVDAFRVAFWHGQDDDLQDLTSVAVFESSEATLDETLSWAKRDQIPPPRLIEIFAMVCSGTKKDSVLIARYDSRPPLEPGETRDLEWVEGAAYLHS</sequence>
<name>A0A7T3ZZG2_9MICO</name>
<dbReference type="RefSeq" id="WP_198499589.1">
    <property type="nucleotide sequence ID" value="NZ_CP065989.1"/>
</dbReference>
<evidence type="ECO:0000313" key="2">
    <source>
        <dbReference type="Proteomes" id="UP000595374"/>
    </source>
</evidence>
<protein>
    <submittedName>
        <fullName evidence="1">Uncharacterized protein</fullName>
    </submittedName>
</protein>
<dbReference type="AlphaFoldDB" id="A0A7T3ZZG2"/>
<reference evidence="1 2" key="1">
    <citation type="submission" date="2020-12" db="EMBL/GenBank/DDBJ databases">
        <title>FDA dAtabase for Regulatory Grade micrObial Sequences (FDA-ARGOS): Supporting development and validation of Infectious Disease Dx tests.</title>
        <authorList>
            <person name="Sproer C."/>
            <person name="Gronow S."/>
            <person name="Severitt S."/>
            <person name="Schroder I."/>
            <person name="Tallon L."/>
            <person name="Sadzewicz L."/>
            <person name="Zhao X."/>
            <person name="Boylan J."/>
            <person name="Ott S."/>
            <person name="Bowen H."/>
            <person name="Vavikolanu K."/>
            <person name="Mehta A."/>
            <person name="Aluvathingal J."/>
            <person name="Nadendla S."/>
            <person name="Lowell S."/>
            <person name="Myers T."/>
            <person name="Yan Y."/>
            <person name="Sichtig H."/>
        </authorList>
    </citation>
    <scope>NUCLEOTIDE SEQUENCE [LARGE SCALE GENOMIC DNA]</scope>
    <source>
        <strain evidence="1 2">FDAARGOS_990</strain>
    </source>
</reference>
<organism evidence="1 2">
    <name type="scientific">Brevibacterium casei</name>
    <dbReference type="NCBI Taxonomy" id="33889"/>
    <lineage>
        <taxon>Bacteria</taxon>
        <taxon>Bacillati</taxon>
        <taxon>Actinomycetota</taxon>
        <taxon>Actinomycetes</taxon>
        <taxon>Micrococcales</taxon>
        <taxon>Brevibacteriaceae</taxon>
        <taxon>Brevibacterium</taxon>
    </lineage>
</organism>
<evidence type="ECO:0000313" key="1">
    <source>
        <dbReference type="EMBL" id="QQB14529.1"/>
    </source>
</evidence>